<evidence type="ECO:0000256" key="6">
    <source>
        <dbReference type="SAM" id="Phobius"/>
    </source>
</evidence>
<feature type="domain" description="HAMP" evidence="8">
    <location>
        <begin position="217"/>
        <end position="269"/>
    </location>
</feature>
<evidence type="ECO:0000313" key="10">
    <source>
        <dbReference type="Proteomes" id="UP000007882"/>
    </source>
</evidence>
<gene>
    <name evidence="9" type="primary">mcp7</name>
    <name evidence="9" type="ordered locus">AMIS_34320</name>
</gene>
<dbReference type="GO" id="GO:0004888">
    <property type="term" value="F:transmembrane signaling receptor activity"/>
    <property type="evidence" value="ECO:0007669"/>
    <property type="project" value="InterPro"/>
</dbReference>
<dbReference type="Pfam" id="PF00672">
    <property type="entry name" value="HAMP"/>
    <property type="match status" value="1"/>
</dbReference>
<keyword evidence="10" id="KW-1185">Reference proteome</keyword>
<dbReference type="GO" id="GO:0016020">
    <property type="term" value="C:membrane"/>
    <property type="evidence" value="ECO:0007669"/>
    <property type="project" value="InterPro"/>
</dbReference>
<dbReference type="RefSeq" id="WP_014443547.1">
    <property type="nucleotide sequence ID" value="NC_017093.1"/>
</dbReference>
<dbReference type="InterPro" id="IPR004089">
    <property type="entry name" value="MCPsignal_dom"/>
</dbReference>
<evidence type="ECO:0000256" key="5">
    <source>
        <dbReference type="PROSITE-ProRule" id="PRU00284"/>
    </source>
</evidence>
<dbReference type="SMART" id="SM00283">
    <property type="entry name" value="MA"/>
    <property type="match status" value="1"/>
</dbReference>
<dbReference type="PATRIC" id="fig|512565.3.peg.3428"/>
<dbReference type="PRINTS" id="PR00260">
    <property type="entry name" value="CHEMTRNSDUCR"/>
</dbReference>
<dbReference type="Proteomes" id="UP000007882">
    <property type="component" value="Chromosome"/>
</dbReference>
<dbReference type="PROSITE" id="PS50885">
    <property type="entry name" value="HAMP"/>
    <property type="match status" value="1"/>
</dbReference>
<dbReference type="PANTHER" id="PTHR32089">
    <property type="entry name" value="METHYL-ACCEPTING CHEMOTAXIS PROTEIN MCPB"/>
    <property type="match status" value="1"/>
</dbReference>
<dbReference type="SUPFAM" id="SSF58104">
    <property type="entry name" value="Methyl-accepting chemotaxis protein (MCP) signaling domain"/>
    <property type="match status" value="1"/>
</dbReference>
<feature type="domain" description="Methyl-accepting transducer" evidence="7">
    <location>
        <begin position="274"/>
        <end position="520"/>
    </location>
</feature>
<comment type="similarity">
    <text evidence="4">Belongs to the methyl-accepting chemotaxis (MCP) protein family.</text>
</comment>
<dbReference type="eggNOG" id="COG0840">
    <property type="taxonomic scope" value="Bacteria"/>
</dbReference>
<reference evidence="9 10" key="1">
    <citation type="submission" date="2012-02" db="EMBL/GenBank/DDBJ databases">
        <title>Complete genome sequence of Actinoplanes missouriensis 431 (= NBRC 102363).</title>
        <authorList>
            <person name="Ohnishi Y."/>
            <person name="Ishikawa J."/>
            <person name="Sekine M."/>
            <person name="Hosoyama A."/>
            <person name="Harada T."/>
            <person name="Narita H."/>
            <person name="Hata T."/>
            <person name="Konno Y."/>
            <person name="Tutikane K."/>
            <person name="Fujita N."/>
            <person name="Horinouchi S."/>
            <person name="Hayakawa M."/>
        </authorList>
    </citation>
    <scope>NUCLEOTIDE SEQUENCE [LARGE SCALE GENOMIC DNA]</scope>
    <source>
        <strain evidence="10">ATCC 14538 / DSM 43046 / CBS 188.64 / JCM 3121 / NBRC 102363 / NCIMB 12654 / NRRL B-3342 / UNCC 431</strain>
    </source>
</reference>
<dbReference type="HOGENOM" id="CLU_000445_107_27_11"/>
<dbReference type="GO" id="GO:0006935">
    <property type="term" value="P:chemotaxis"/>
    <property type="evidence" value="ECO:0007669"/>
    <property type="project" value="InterPro"/>
</dbReference>
<feature type="transmembrane region" description="Helical" evidence="6">
    <location>
        <begin position="195"/>
        <end position="216"/>
    </location>
</feature>
<dbReference type="InterPro" id="IPR024478">
    <property type="entry name" value="HlyB_4HB_MCP"/>
</dbReference>
<keyword evidence="2 6" id="KW-1133">Transmembrane helix</keyword>
<keyword evidence="6" id="KW-0472">Membrane</keyword>
<dbReference type="Pfam" id="PF00015">
    <property type="entry name" value="MCPsignal"/>
    <property type="match status" value="1"/>
</dbReference>
<dbReference type="OrthoDB" id="1115140at2"/>
<dbReference type="KEGG" id="ams:AMIS_34320"/>
<keyword evidence="3 5" id="KW-0807">Transducer</keyword>
<dbReference type="Gene3D" id="1.10.287.950">
    <property type="entry name" value="Methyl-accepting chemotaxis protein"/>
    <property type="match status" value="1"/>
</dbReference>
<protein>
    <submittedName>
        <fullName evidence="9">Putative methyl-accepting chemotaxis protein</fullName>
    </submittedName>
</protein>
<dbReference type="InterPro" id="IPR004090">
    <property type="entry name" value="Chemotax_Me-accpt_rcpt"/>
</dbReference>
<dbReference type="SMART" id="SM00304">
    <property type="entry name" value="HAMP"/>
    <property type="match status" value="1"/>
</dbReference>
<evidence type="ECO:0000256" key="4">
    <source>
        <dbReference type="ARBA" id="ARBA00029447"/>
    </source>
</evidence>
<dbReference type="Pfam" id="PF12729">
    <property type="entry name" value="4HB_MCP_1"/>
    <property type="match status" value="1"/>
</dbReference>
<keyword evidence="1 6" id="KW-0812">Transmembrane</keyword>
<evidence type="ECO:0000256" key="3">
    <source>
        <dbReference type="ARBA" id="ARBA00023224"/>
    </source>
</evidence>
<dbReference type="PROSITE" id="PS50111">
    <property type="entry name" value="CHEMOTAXIS_TRANSDUC_2"/>
    <property type="match status" value="1"/>
</dbReference>
<name>I0H6L5_ACTM4</name>
<dbReference type="STRING" id="512565.AMIS_34320"/>
<evidence type="ECO:0000259" key="7">
    <source>
        <dbReference type="PROSITE" id="PS50111"/>
    </source>
</evidence>
<evidence type="ECO:0000313" key="9">
    <source>
        <dbReference type="EMBL" id="BAL88652.1"/>
    </source>
</evidence>
<sequence length="532" mass="54935">MAQRPGLVGNLSVRTNLALLVALTGIVAILVGTISLARMSQVADSGRQIYTDALLPAWDVATIREKVWNYRFEILTGATATTAALKSAAEERAATALDALNTTVTSYSGRDLDAEQRTAIDGFSTAWAEYGELRQKAGELQAAGDLAGFDEIRTTEMPAKITEALNSLDALDTASDAAATAALSASDEEYSSARVMVIAVLVAGLLVAIALAVVIANSVVRPLRQFRDVLHAVADGDLTRRSDITNRNEFGDMSAALNQAAEQMRTAVGTLAASGNALAGRAGELQDASRTLAGGADRTSGEVNSIGGAVDQVNSRVGAVATGAEEMGAAIREIAVSAAEAASVAQEAVIASSTAEDLMSRLGRSSAEIGDVVKVITAIAEQTNLLALNATIEAARAGESGKGFAVVAGEVKDLAQETTKATEDISKRVAAIQADTSTAVESITKIGEIIGRINEFQTTIASAVEEQSAVTSGMASDLSAAADGANQIGSGITQVVDVAEENRKGAYATHEAAAELTRLSDDLQGLVRTFRY</sequence>
<dbReference type="PANTHER" id="PTHR32089:SF112">
    <property type="entry name" value="LYSOZYME-LIKE PROTEIN-RELATED"/>
    <property type="match status" value="1"/>
</dbReference>
<dbReference type="GO" id="GO:0007165">
    <property type="term" value="P:signal transduction"/>
    <property type="evidence" value="ECO:0007669"/>
    <property type="project" value="UniProtKB-KW"/>
</dbReference>
<dbReference type="InterPro" id="IPR003660">
    <property type="entry name" value="HAMP_dom"/>
</dbReference>
<evidence type="ECO:0000259" key="8">
    <source>
        <dbReference type="PROSITE" id="PS50885"/>
    </source>
</evidence>
<evidence type="ECO:0000256" key="1">
    <source>
        <dbReference type="ARBA" id="ARBA00022692"/>
    </source>
</evidence>
<dbReference type="AlphaFoldDB" id="I0H6L5"/>
<proteinExistence type="inferred from homology"/>
<evidence type="ECO:0000256" key="2">
    <source>
        <dbReference type="ARBA" id="ARBA00022989"/>
    </source>
</evidence>
<dbReference type="EMBL" id="AP012319">
    <property type="protein sequence ID" value="BAL88652.1"/>
    <property type="molecule type" value="Genomic_DNA"/>
</dbReference>
<organism evidence="9 10">
    <name type="scientific">Actinoplanes missouriensis (strain ATCC 14538 / DSM 43046 / CBS 188.64 / JCM 3121 / NBRC 102363 / NCIMB 12654 / NRRL B-3342 / UNCC 431)</name>
    <dbReference type="NCBI Taxonomy" id="512565"/>
    <lineage>
        <taxon>Bacteria</taxon>
        <taxon>Bacillati</taxon>
        <taxon>Actinomycetota</taxon>
        <taxon>Actinomycetes</taxon>
        <taxon>Micromonosporales</taxon>
        <taxon>Micromonosporaceae</taxon>
        <taxon>Actinoplanes</taxon>
    </lineage>
</organism>
<accession>I0H6L5</accession>
<dbReference type="CDD" id="cd06225">
    <property type="entry name" value="HAMP"/>
    <property type="match status" value="1"/>
</dbReference>
<feature type="transmembrane region" description="Helical" evidence="6">
    <location>
        <begin position="17"/>
        <end position="37"/>
    </location>
</feature>